<name>A0ABR3EN48_9AGAR</name>
<sequence length="296" mass="33904">MAESLSRPRASVRYFIDRLAGQLQFHMPNLEVVRQEVQEVKDAIKEPLPNVQCFSRAGMGTLHPGLVYRIRVPNLFRFALWCHVDDVPSDLLHVCIWALEWRIRVCTEAPEEQMMDMLIEPFNIRDPGTNEAMVDESRWKIVKLCLRPDVNWPSQAAFHCEATLRSRGKTNFISTDTFLDDPEIYVNYGSALARMKTRDEEAKEVLNKVIEDASQTPDSLSILLEARLFLARVLRRNQEEMAAGIHETHLASWLKKNPRRIEESRLQEWFGVDDGTEDPVLKALGAGSGSPSYIVK</sequence>
<dbReference type="Proteomes" id="UP001465976">
    <property type="component" value="Unassembled WGS sequence"/>
</dbReference>
<gene>
    <name evidence="1" type="ORF">V5O48_017738</name>
</gene>
<comment type="caution">
    <text evidence="1">The sequence shown here is derived from an EMBL/GenBank/DDBJ whole genome shotgun (WGS) entry which is preliminary data.</text>
</comment>
<reference evidence="1 2" key="1">
    <citation type="submission" date="2024-02" db="EMBL/GenBank/DDBJ databases">
        <title>A draft genome for the cacao thread blight pathogen Marasmius crinis-equi.</title>
        <authorList>
            <person name="Cohen S.P."/>
            <person name="Baruah I.K."/>
            <person name="Amoako-Attah I."/>
            <person name="Bukari Y."/>
            <person name="Meinhardt L.W."/>
            <person name="Bailey B.A."/>
        </authorList>
    </citation>
    <scope>NUCLEOTIDE SEQUENCE [LARGE SCALE GENOMIC DNA]</scope>
    <source>
        <strain evidence="1 2">GH-76</strain>
    </source>
</reference>
<evidence type="ECO:0000313" key="2">
    <source>
        <dbReference type="Proteomes" id="UP001465976"/>
    </source>
</evidence>
<dbReference type="EMBL" id="JBAHYK010002866">
    <property type="protein sequence ID" value="KAL0564309.1"/>
    <property type="molecule type" value="Genomic_DNA"/>
</dbReference>
<organism evidence="1 2">
    <name type="scientific">Marasmius crinis-equi</name>
    <dbReference type="NCBI Taxonomy" id="585013"/>
    <lineage>
        <taxon>Eukaryota</taxon>
        <taxon>Fungi</taxon>
        <taxon>Dikarya</taxon>
        <taxon>Basidiomycota</taxon>
        <taxon>Agaricomycotina</taxon>
        <taxon>Agaricomycetes</taxon>
        <taxon>Agaricomycetidae</taxon>
        <taxon>Agaricales</taxon>
        <taxon>Marasmiineae</taxon>
        <taxon>Marasmiaceae</taxon>
        <taxon>Marasmius</taxon>
    </lineage>
</organism>
<proteinExistence type="predicted"/>
<evidence type="ECO:0000313" key="1">
    <source>
        <dbReference type="EMBL" id="KAL0564309.1"/>
    </source>
</evidence>
<evidence type="ECO:0008006" key="3">
    <source>
        <dbReference type="Google" id="ProtNLM"/>
    </source>
</evidence>
<keyword evidence="2" id="KW-1185">Reference proteome</keyword>
<protein>
    <recommendedName>
        <fullName evidence="3">Tetratricopeptide repeat protein</fullName>
    </recommendedName>
</protein>
<accession>A0ABR3EN48</accession>